<gene>
    <name evidence="1" type="ORF">DPMN_016533</name>
</gene>
<dbReference type="EMBL" id="JAIWYP010000001">
    <property type="protein sequence ID" value="KAH3892415.1"/>
    <property type="molecule type" value="Genomic_DNA"/>
</dbReference>
<reference evidence="1" key="1">
    <citation type="journal article" date="2019" name="bioRxiv">
        <title>The Genome of the Zebra Mussel, Dreissena polymorpha: A Resource for Invasive Species Research.</title>
        <authorList>
            <person name="McCartney M.A."/>
            <person name="Auch B."/>
            <person name="Kono T."/>
            <person name="Mallez S."/>
            <person name="Zhang Y."/>
            <person name="Obille A."/>
            <person name="Becker A."/>
            <person name="Abrahante J.E."/>
            <person name="Garbe J."/>
            <person name="Badalamenti J.P."/>
            <person name="Herman A."/>
            <person name="Mangelson H."/>
            <person name="Liachko I."/>
            <person name="Sullivan S."/>
            <person name="Sone E.D."/>
            <person name="Koren S."/>
            <person name="Silverstein K.A.T."/>
            <person name="Beckman K.B."/>
            <person name="Gohl D.M."/>
        </authorList>
    </citation>
    <scope>NUCLEOTIDE SEQUENCE</scope>
    <source>
        <strain evidence="1">Duluth1</strain>
        <tissue evidence="1">Whole animal</tissue>
    </source>
</reference>
<dbReference type="Proteomes" id="UP000828390">
    <property type="component" value="Unassembled WGS sequence"/>
</dbReference>
<organism evidence="1 2">
    <name type="scientific">Dreissena polymorpha</name>
    <name type="common">Zebra mussel</name>
    <name type="synonym">Mytilus polymorpha</name>
    <dbReference type="NCBI Taxonomy" id="45954"/>
    <lineage>
        <taxon>Eukaryota</taxon>
        <taxon>Metazoa</taxon>
        <taxon>Spiralia</taxon>
        <taxon>Lophotrochozoa</taxon>
        <taxon>Mollusca</taxon>
        <taxon>Bivalvia</taxon>
        <taxon>Autobranchia</taxon>
        <taxon>Heteroconchia</taxon>
        <taxon>Euheterodonta</taxon>
        <taxon>Imparidentia</taxon>
        <taxon>Neoheterodontei</taxon>
        <taxon>Myida</taxon>
        <taxon>Dreissenoidea</taxon>
        <taxon>Dreissenidae</taxon>
        <taxon>Dreissena</taxon>
    </lineage>
</organism>
<protein>
    <submittedName>
        <fullName evidence="1">Uncharacterized protein</fullName>
    </submittedName>
</protein>
<sequence length="76" mass="8408">MAATTTDSPYGGHACFTNSPCFFQKLIKEVQHIEASGMADYTAGLTFAFELFENVGVPCTINVQQIIQENQLYLLE</sequence>
<comment type="caution">
    <text evidence="1">The sequence shown here is derived from an EMBL/GenBank/DDBJ whole genome shotgun (WGS) entry which is preliminary data.</text>
</comment>
<keyword evidence="2" id="KW-1185">Reference proteome</keyword>
<evidence type="ECO:0000313" key="1">
    <source>
        <dbReference type="EMBL" id="KAH3892415.1"/>
    </source>
</evidence>
<dbReference type="AlphaFoldDB" id="A0A9D4NBF4"/>
<name>A0A9D4NBF4_DREPO</name>
<reference evidence="1" key="2">
    <citation type="submission" date="2020-11" db="EMBL/GenBank/DDBJ databases">
        <authorList>
            <person name="McCartney M.A."/>
            <person name="Auch B."/>
            <person name="Kono T."/>
            <person name="Mallez S."/>
            <person name="Becker A."/>
            <person name="Gohl D.M."/>
            <person name="Silverstein K.A.T."/>
            <person name="Koren S."/>
            <person name="Bechman K.B."/>
            <person name="Herman A."/>
            <person name="Abrahante J.E."/>
            <person name="Garbe J."/>
        </authorList>
    </citation>
    <scope>NUCLEOTIDE SEQUENCE</scope>
    <source>
        <strain evidence="1">Duluth1</strain>
        <tissue evidence="1">Whole animal</tissue>
    </source>
</reference>
<evidence type="ECO:0000313" key="2">
    <source>
        <dbReference type="Proteomes" id="UP000828390"/>
    </source>
</evidence>
<proteinExistence type="predicted"/>
<accession>A0A9D4NBF4</accession>